<dbReference type="RefSeq" id="WP_101287564.1">
    <property type="nucleotide sequence ID" value="NZ_FOUQ01000001.1"/>
</dbReference>
<keyword evidence="2" id="KW-1185">Reference proteome</keyword>
<dbReference type="AlphaFoldDB" id="A0A1I4QRM1"/>
<proteinExistence type="predicted"/>
<comment type="caution">
    <text evidence="1">The sequence shown here is derived from an EMBL/GenBank/DDBJ whole genome shotgun (WGS) entry which is preliminary data.</text>
</comment>
<protein>
    <submittedName>
        <fullName evidence="1">DUF3563 domain-containing protein</fullName>
    </submittedName>
</protein>
<organism evidence="1 2">
    <name type="scientific">Pleomorphomonas diazotrophica</name>
    <dbReference type="NCBI Taxonomy" id="1166257"/>
    <lineage>
        <taxon>Bacteria</taxon>
        <taxon>Pseudomonadati</taxon>
        <taxon>Pseudomonadota</taxon>
        <taxon>Alphaproteobacteria</taxon>
        <taxon>Hyphomicrobiales</taxon>
        <taxon>Pleomorphomonadaceae</taxon>
        <taxon>Pleomorphomonas</taxon>
    </lineage>
</organism>
<gene>
    <name evidence="1" type="ORF">CXZ10_03620</name>
</gene>
<accession>A0A1I4QRM1</accession>
<name>A0A1I4QRM1_9HYPH</name>
<dbReference type="Proteomes" id="UP000233491">
    <property type="component" value="Unassembled WGS sequence"/>
</dbReference>
<reference evidence="1 2" key="1">
    <citation type="submission" date="2017-12" db="EMBL/GenBank/DDBJ databases">
        <title>Anaerobic carbon monoxide metabolism by Pleomorphomonas carboxyditropha sp. nov., a new mesophilic hydrogenogenic carboxidotroph.</title>
        <authorList>
            <person name="Esquivel-Elizondo S."/>
            <person name="Krajmalnik-Brown R."/>
        </authorList>
    </citation>
    <scope>NUCLEOTIDE SEQUENCE [LARGE SCALE GENOMIC DNA]</scope>
    <source>
        <strain evidence="1 2">R5-392</strain>
    </source>
</reference>
<dbReference type="EMBL" id="PJNW01000002">
    <property type="protein sequence ID" value="PKR90471.1"/>
    <property type="molecule type" value="Genomic_DNA"/>
</dbReference>
<dbReference type="Pfam" id="PF12086">
    <property type="entry name" value="DUF3563"/>
    <property type="match status" value="1"/>
</dbReference>
<dbReference type="OrthoDB" id="8454877at2"/>
<sequence length="51" mass="5984">MFANLKKAFRSVSTSEREAAYLNEAGDRIDLELRQREVDRGLFRRNRNLGL</sequence>
<evidence type="ECO:0000313" key="2">
    <source>
        <dbReference type="Proteomes" id="UP000233491"/>
    </source>
</evidence>
<dbReference type="InterPro" id="IPR021946">
    <property type="entry name" value="DUF3563"/>
</dbReference>
<evidence type="ECO:0000313" key="1">
    <source>
        <dbReference type="EMBL" id="PKR90471.1"/>
    </source>
</evidence>